<name>B9SEZ3_RICCO</name>
<proteinExistence type="predicted"/>
<feature type="region of interest" description="Disordered" evidence="1">
    <location>
        <begin position="1"/>
        <end position="41"/>
    </location>
</feature>
<dbReference type="Proteomes" id="UP000008311">
    <property type="component" value="Unassembled WGS sequence"/>
</dbReference>
<dbReference type="InterPro" id="IPR046955">
    <property type="entry name" value="PHR1-like"/>
</dbReference>
<dbReference type="Gene3D" id="1.10.10.60">
    <property type="entry name" value="Homeodomain-like"/>
    <property type="match status" value="1"/>
</dbReference>
<gene>
    <name evidence="2" type="ORF">RCOM_1211440</name>
</gene>
<dbReference type="PANTHER" id="PTHR31499:SF11">
    <property type="entry name" value="MYB FAMILY TRANSCRIPTION FACTOR PHL8"/>
    <property type="match status" value="1"/>
</dbReference>
<evidence type="ECO:0000256" key="1">
    <source>
        <dbReference type="SAM" id="MobiDB-lite"/>
    </source>
</evidence>
<dbReference type="AlphaFoldDB" id="B9SEZ3"/>
<feature type="compositionally biased region" description="Gly residues" evidence="1">
    <location>
        <begin position="30"/>
        <end position="41"/>
    </location>
</feature>
<dbReference type="EMBL" id="EQ973941">
    <property type="protein sequence ID" value="EEF37770.1"/>
    <property type="molecule type" value="Genomic_DNA"/>
</dbReference>
<protein>
    <submittedName>
        <fullName evidence="2">Uncharacterized protein</fullName>
    </submittedName>
</protein>
<dbReference type="STRING" id="3988.B9SEZ3"/>
<evidence type="ECO:0000313" key="3">
    <source>
        <dbReference type="Proteomes" id="UP000008311"/>
    </source>
</evidence>
<feature type="compositionally biased region" description="Gly residues" evidence="1">
    <location>
        <begin position="1"/>
        <end position="13"/>
    </location>
</feature>
<sequence length="179" mass="19228">MEEFQGGGGGGVGNVPVSSQQIIDGPDIRNGGGNGGGNGGNLIGNSNELELQLEFDPELDLATLLKRWKNIDDAFLELQEILEAPVPNNIVQDHVASSEDGKLVAVMKELNATPNNMVHDHVVLSEGYGVLSEEEEDLGYFPPPSAVFTTDPKPRLRWTPELHACFVRAVRQLGGSISQ</sequence>
<reference evidence="3" key="1">
    <citation type="journal article" date="2010" name="Nat. Biotechnol.">
        <title>Draft genome sequence of the oilseed species Ricinus communis.</title>
        <authorList>
            <person name="Chan A.P."/>
            <person name="Crabtree J."/>
            <person name="Zhao Q."/>
            <person name="Lorenzi H."/>
            <person name="Orvis J."/>
            <person name="Puiu D."/>
            <person name="Melake-Berhan A."/>
            <person name="Jones K.M."/>
            <person name="Redman J."/>
            <person name="Chen G."/>
            <person name="Cahoon E.B."/>
            <person name="Gedil M."/>
            <person name="Stanke M."/>
            <person name="Haas B.J."/>
            <person name="Wortman J.R."/>
            <person name="Fraser-Liggett C.M."/>
            <person name="Ravel J."/>
            <person name="Rabinowicz P.D."/>
        </authorList>
    </citation>
    <scope>NUCLEOTIDE SEQUENCE [LARGE SCALE GENOMIC DNA]</scope>
    <source>
        <strain evidence="3">cv. Hale</strain>
    </source>
</reference>
<accession>B9SEZ3</accession>
<evidence type="ECO:0000313" key="2">
    <source>
        <dbReference type="EMBL" id="EEF37770.1"/>
    </source>
</evidence>
<dbReference type="GO" id="GO:0003700">
    <property type="term" value="F:DNA-binding transcription factor activity"/>
    <property type="evidence" value="ECO:0007669"/>
    <property type="project" value="InterPro"/>
</dbReference>
<organism evidence="2 3">
    <name type="scientific">Ricinus communis</name>
    <name type="common">Castor bean</name>
    <dbReference type="NCBI Taxonomy" id="3988"/>
    <lineage>
        <taxon>Eukaryota</taxon>
        <taxon>Viridiplantae</taxon>
        <taxon>Streptophyta</taxon>
        <taxon>Embryophyta</taxon>
        <taxon>Tracheophyta</taxon>
        <taxon>Spermatophyta</taxon>
        <taxon>Magnoliopsida</taxon>
        <taxon>eudicotyledons</taxon>
        <taxon>Gunneridae</taxon>
        <taxon>Pentapetalae</taxon>
        <taxon>rosids</taxon>
        <taxon>fabids</taxon>
        <taxon>Malpighiales</taxon>
        <taxon>Euphorbiaceae</taxon>
        <taxon>Acalyphoideae</taxon>
        <taxon>Acalypheae</taxon>
        <taxon>Ricinus</taxon>
    </lineage>
</organism>
<dbReference type="PANTHER" id="PTHR31499">
    <property type="entry name" value="MYB FAMILY TRANSCRIPTION FACTOR PHL11"/>
    <property type="match status" value="1"/>
</dbReference>
<keyword evidence="3" id="KW-1185">Reference proteome</keyword>
<dbReference type="InParanoid" id="B9SEZ3"/>